<dbReference type="eggNOG" id="KOG2084">
    <property type="taxonomic scope" value="Eukaryota"/>
</dbReference>
<organism evidence="3 4">
    <name type="scientific">Capronia epimyces CBS 606.96</name>
    <dbReference type="NCBI Taxonomy" id="1182542"/>
    <lineage>
        <taxon>Eukaryota</taxon>
        <taxon>Fungi</taxon>
        <taxon>Dikarya</taxon>
        <taxon>Ascomycota</taxon>
        <taxon>Pezizomycotina</taxon>
        <taxon>Eurotiomycetes</taxon>
        <taxon>Chaetothyriomycetidae</taxon>
        <taxon>Chaetothyriales</taxon>
        <taxon>Herpotrichiellaceae</taxon>
        <taxon>Capronia</taxon>
    </lineage>
</organism>
<reference evidence="3 4" key="1">
    <citation type="submission" date="2013-03" db="EMBL/GenBank/DDBJ databases">
        <title>The Genome Sequence of Capronia epimyces CBS 606.96.</title>
        <authorList>
            <consortium name="The Broad Institute Genomics Platform"/>
            <person name="Cuomo C."/>
            <person name="de Hoog S."/>
            <person name="Gorbushina A."/>
            <person name="Walker B."/>
            <person name="Young S.K."/>
            <person name="Zeng Q."/>
            <person name="Gargeya S."/>
            <person name="Fitzgerald M."/>
            <person name="Haas B."/>
            <person name="Abouelleil A."/>
            <person name="Allen A.W."/>
            <person name="Alvarado L."/>
            <person name="Arachchi H.M."/>
            <person name="Berlin A.M."/>
            <person name="Chapman S.B."/>
            <person name="Gainer-Dewar J."/>
            <person name="Goldberg J."/>
            <person name="Griggs A."/>
            <person name="Gujja S."/>
            <person name="Hansen M."/>
            <person name="Howarth C."/>
            <person name="Imamovic A."/>
            <person name="Ireland A."/>
            <person name="Larimer J."/>
            <person name="McCowan C."/>
            <person name="Murphy C."/>
            <person name="Pearson M."/>
            <person name="Poon T.W."/>
            <person name="Priest M."/>
            <person name="Roberts A."/>
            <person name="Saif S."/>
            <person name="Shea T."/>
            <person name="Sisk P."/>
            <person name="Sykes S."/>
            <person name="Wortman J."/>
            <person name="Nusbaum C."/>
            <person name="Birren B."/>
        </authorList>
    </citation>
    <scope>NUCLEOTIDE SEQUENCE [LARGE SCALE GENOMIC DNA]</scope>
    <source>
        <strain evidence="3 4">CBS 606.96</strain>
    </source>
</reference>
<evidence type="ECO:0000313" key="4">
    <source>
        <dbReference type="Proteomes" id="UP000019478"/>
    </source>
</evidence>
<gene>
    <name evidence="3" type="ORF">A1O3_02484</name>
</gene>
<name>W9Y9B5_9EURO</name>
<dbReference type="OrthoDB" id="265717at2759"/>
<dbReference type="RefSeq" id="XP_007730814.1">
    <property type="nucleotide sequence ID" value="XM_007732624.1"/>
</dbReference>
<dbReference type="Proteomes" id="UP000019478">
    <property type="component" value="Unassembled WGS sequence"/>
</dbReference>
<dbReference type="Pfam" id="PF00856">
    <property type="entry name" value="SET"/>
    <property type="match status" value="1"/>
</dbReference>
<evidence type="ECO:0000256" key="1">
    <source>
        <dbReference type="SAM" id="MobiDB-lite"/>
    </source>
</evidence>
<comment type="caution">
    <text evidence="3">The sequence shown here is derived from an EMBL/GenBank/DDBJ whole genome shotgun (WGS) entry which is preliminary data.</text>
</comment>
<feature type="domain" description="SET" evidence="2">
    <location>
        <begin position="1"/>
        <end position="154"/>
    </location>
</feature>
<dbReference type="PANTHER" id="PTHR47332:SF2">
    <property type="entry name" value="SET-6"/>
    <property type="match status" value="1"/>
</dbReference>
<keyword evidence="4" id="KW-1185">Reference proteome</keyword>
<feature type="compositionally biased region" description="Basic and acidic residues" evidence="1">
    <location>
        <begin position="197"/>
        <end position="209"/>
    </location>
</feature>
<feature type="region of interest" description="Disordered" evidence="1">
    <location>
        <begin position="197"/>
        <end position="221"/>
    </location>
</feature>
<proteinExistence type="predicted"/>
<dbReference type="InterPro" id="IPR053185">
    <property type="entry name" value="SET_domain_protein"/>
</dbReference>
<evidence type="ECO:0000313" key="3">
    <source>
        <dbReference type="EMBL" id="EXJ89417.1"/>
    </source>
</evidence>
<protein>
    <recommendedName>
        <fullName evidence="2">SET domain-containing protein</fullName>
    </recommendedName>
</protein>
<dbReference type="InterPro" id="IPR046341">
    <property type="entry name" value="SET_dom_sf"/>
</dbReference>
<dbReference type="CDD" id="cd20071">
    <property type="entry name" value="SET_SMYD"/>
    <property type="match status" value="1"/>
</dbReference>
<dbReference type="STRING" id="1182542.W9Y9B5"/>
<dbReference type="InterPro" id="IPR001214">
    <property type="entry name" value="SET_dom"/>
</dbReference>
<dbReference type="Gene3D" id="2.170.270.10">
    <property type="entry name" value="SET domain"/>
    <property type="match status" value="1"/>
</dbReference>
<sequence length="246" mass="28098">MDRGTQEKKGLGVFAKVNIPRGTRIVAEAPLMKLDLVGDSTTIWKAFRKLKPLEKEKYLGLHYLECDLDYELTNPALENNRQRHRMAKVLAIYRMNKSICHTGTVVVSYLPSRFNHSCLPNTKCAENPNLGDGVLTVHAVRDIKEGEELAYSYVPDFLKPKDQRQEKLFWQGAFVCLCEACSDSDFASSMDQKRQELSRLDRRVSDREQKPRRKRVDASKSSVLKDLEQMEALQKDLGLHEALGLT</sequence>
<evidence type="ECO:0000259" key="2">
    <source>
        <dbReference type="PROSITE" id="PS50280"/>
    </source>
</evidence>
<dbReference type="SUPFAM" id="SSF82199">
    <property type="entry name" value="SET domain"/>
    <property type="match status" value="1"/>
</dbReference>
<dbReference type="SMART" id="SM00317">
    <property type="entry name" value="SET"/>
    <property type="match status" value="1"/>
</dbReference>
<dbReference type="GeneID" id="19166614"/>
<accession>W9Y9B5</accession>
<dbReference type="EMBL" id="AMGY01000002">
    <property type="protein sequence ID" value="EXJ89417.1"/>
    <property type="molecule type" value="Genomic_DNA"/>
</dbReference>
<dbReference type="PROSITE" id="PS50280">
    <property type="entry name" value="SET"/>
    <property type="match status" value="1"/>
</dbReference>
<dbReference type="PANTHER" id="PTHR47332">
    <property type="entry name" value="SET DOMAIN-CONTAINING PROTEIN 5"/>
    <property type="match status" value="1"/>
</dbReference>
<dbReference type="HOGENOM" id="CLU_028281_0_2_1"/>
<dbReference type="AlphaFoldDB" id="W9Y9B5"/>